<dbReference type="PANTHER" id="PTHR40788:SF1">
    <property type="entry name" value="IPA PROTEIN"/>
    <property type="match status" value="1"/>
</dbReference>
<keyword evidence="3" id="KW-1185">Reference proteome</keyword>
<dbReference type="EMBL" id="JAPEUY010000015">
    <property type="protein sequence ID" value="KAJ4365871.1"/>
    <property type="molecule type" value="Genomic_DNA"/>
</dbReference>
<accession>A0A9W9CJL8</accession>
<dbReference type="Proteomes" id="UP001140560">
    <property type="component" value="Unassembled WGS sequence"/>
</dbReference>
<evidence type="ECO:0008006" key="4">
    <source>
        <dbReference type="Google" id="ProtNLM"/>
    </source>
</evidence>
<evidence type="ECO:0000313" key="2">
    <source>
        <dbReference type="EMBL" id="KAJ4365871.1"/>
    </source>
</evidence>
<dbReference type="OrthoDB" id="2922289at2759"/>
<organism evidence="2 3">
    <name type="scientific">Neocucurbitaria cava</name>
    <dbReference type="NCBI Taxonomy" id="798079"/>
    <lineage>
        <taxon>Eukaryota</taxon>
        <taxon>Fungi</taxon>
        <taxon>Dikarya</taxon>
        <taxon>Ascomycota</taxon>
        <taxon>Pezizomycotina</taxon>
        <taxon>Dothideomycetes</taxon>
        <taxon>Pleosporomycetidae</taxon>
        <taxon>Pleosporales</taxon>
        <taxon>Pleosporineae</taxon>
        <taxon>Cucurbitariaceae</taxon>
        <taxon>Neocucurbitaria</taxon>
    </lineage>
</organism>
<sequence length="714" mass="80598">MDETVRELHCDLKRKFQRHGSRVEQMWRSLDQEQRKKVLIDGSRDGLVLKDPLDTSLGNVYKFLPEINLRDITSPSSDFLLDILKHRATTALHIQYTVGVSGGPGDHAHIVDMMQRKNLQLVNASRYKDCYTLFYNEEKYGQSFKTTPNHKDEVLATLMPAIQAQLIVPQAIGDLILMRQMYLLQHLNIVIEDILDTASSTRARTERPKNPTDVATAALAKLSLHSPSEKLELSHLVDTSLDRKSALEDNINLISTEPTVLAHEVNLWFFTRPELVADEKGRRLHVYTDKYISGAVFDAIHGTVKAATVWNYIARLLALLKGSSEKQFRVIVLQELSNTCHLEYTRAQALFKRNVSACSGGNKWFKRMSTVRKDGIVRISMKRNPESLTVENPQLHYMLRLCQGDTQWFKASQWLQKLEDLHRAHPLEKDKMFGGEYDSLGDLVGIVTFIQSLSSVVQLPPVAQKAGQLFVSRYSALEDELRQMKTGVDLGDFAIPIDNLLEPGMADGALTTLNQYILEKTGTKLGYLYQDLVDDCVSNINKRYEQQKAKAGEAKAEAEYMVPTAPEMPESCIQQRRQKEKTRPAHSSLYGITPQEASANTTTTTSEQPAQPQQIFEVKAATFAVFSSLLSRSSAARGSISWDAFVAAMTDLGFSVVPKGGSIYTFVPPEKVPVQRELTLHRPHQSCIEGRHLLIYSRRLKKVYGWNDETFLET</sequence>
<feature type="compositionally biased region" description="Low complexity" evidence="1">
    <location>
        <begin position="593"/>
        <end position="611"/>
    </location>
</feature>
<proteinExistence type="predicted"/>
<gene>
    <name evidence="2" type="ORF">N0V83_008493</name>
</gene>
<comment type="caution">
    <text evidence="2">The sequence shown here is derived from an EMBL/GenBank/DDBJ whole genome shotgun (WGS) entry which is preliminary data.</text>
</comment>
<evidence type="ECO:0000256" key="1">
    <source>
        <dbReference type="SAM" id="MobiDB-lite"/>
    </source>
</evidence>
<name>A0A9W9CJL8_9PLEO</name>
<dbReference type="PANTHER" id="PTHR40788">
    <property type="entry name" value="CLR5 DOMAIN-CONTAINING PROTEIN-RELATED"/>
    <property type="match status" value="1"/>
</dbReference>
<evidence type="ECO:0000313" key="3">
    <source>
        <dbReference type="Proteomes" id="UP001140560"/>
    </source>
</evidence>
<reference evidence="2" key="1">
    <citation type="submission" date="2022-10" db="EMBL/GenBank/DDBJ databases">
        <title>Tapping the CABI collections for fungal endophytes: first genome assemblies for Collariella, Neodidymelliopsis, Ascochyta clinopodiicola, Didymella pomorum, Didymosphaeria variabile, Neocosmospora piperis and Neocucurbitaria cava.</title>
        <authorList>
            <person name="Hill R."/>
        </authorList>
    </citation>
    <scope>NUCLEOTIDE SEQUENCE</scope>
    <source>
        <strain evidence="2">IMI 356814</strain>
    </source>
</reference>
<feature type="region of interest" description="Disordered" evidence="1">
    <location>
        <begin position="574"/>
        <end position="611"/>
    </location>
</feature>
<protein>
    <recommendedName>
        <fullName evidence="4">Ipa protein</fullName>
    </recommendedName>
</protein>
<dbReference type="AlphaFoldDB" id="A0A9W9CJL8"/>